<feature type="region of interest" description="Disordered" evidence="1">
    <location>
        <begin position="22"/>
        <end position="67"/>
    </location>
</feature>
<comment type="caution">
    <text evidence="2">The sequence shown here is derived from an EMBL/GenBank/DDBJ whole genome shotgun (WGS) entry which is preliminary data.</text>
</comment>
<keyword evidence="3" id="KW-1185">Reference proteome</keyword>
<evidence type="ECO:0000313" key="2">
    <source>
        <dbReference type="EMBL" id="GGW31579.1"/>
    </source>
</evidence>
<reference evidence="3" key="1">
    <citation type="journal article" date="2019" name="Int. J. Syst. Evol. Microbiol.">
        <title>The Global Catalogue of Microorganisms (GCM) 10K type strain sequencing project: providing services to taxonomists for standard genome sequencing and annotation.</title>
        <authorList>
            <consortium name="The Broad Institute Genomics Platform"/>
            <consortium name="The Broad Institute Genome Sequencing Center for Infectious Disease"/>
            <person name="Wu L."/>
            <person name="Ma J."/>
        </authorList>
    </citation>
    <scope>NUCLEOTIDE SEQUENCE [LARGE SCALE GENOMIC DNA]</scope>
    <source>
        <strain evidence="3">KCTC 22154</strain>
    </source>
</reference>
<name>A0A8H9I4T8_9GAMM</name>
<dbReference type="Proteomes" id="UP000623776">
    <property type="component" value="Unassembled WGS sequence"/>
</dbReference>
<evidence type="ECO:0000313" key="3">
    <source>
        <dbReference type="Proteomes" id="UP000623776"/>
    </source>
</evidence>
<organism evidence="2 3">
    <name type="scientific">Vreelandella hamiltonii</name>
    <dbReference type="NCBI Taxonomy" id="502829"/>
    <lineage>
        <taxon>Bacteria</taxon>
        <taxon>Pseudomonadati</taxon>
        <taxon>Pseudomonadota</taxon>
        <taxon>Gammaproteobacteria</taxon>
        <taxon>Oceanospirillales</taxon>
        <taxon>Halomonadaceae</taxon>
        <taxon>Vreelandella</taxon>
    </lineage>
</organism>
<protein>
    <submittedName>
        <fullName evidence="2">Uncharacterized protein</fullName>
    </submittedName>
</protein>
<feature type="compositionally biased region" description="Basic and acidic residues" evidence="1">
    <location>
        <begin position="31"/>
        <end position="40"/>
    </location>
</feature>
<evidence type="ECO:0000256" key="1">
    <source>
        <dbReference type="SAM" id="MobiDB-lite"/>
    </source>
</evidence>
<dbReference type="AlphaFoldDB" id="A0A8H9I4T8"/>
<feature type="compositionally biased region" description="Low complexity" evidence="1">
    <location>
        <begin position="50"/>
        <end position="67"/>
    </location>
</feature>
<proteinExistence type="predicted"/>
<accession>A0A8H9I4T8</accession>
<gene>
    <name evidence="2" type="ORF">GCM10007157_24260</name>
</gene>
<dbReference type="EMBL" id="BMXN01000014">
    <property type="protein sequence ID" value="GGW31579.1"/>
    <property type="molecule type" value="Genomic_DNA"/>
</dbReference>
<sequence>MGITAWASRYQLPNALPTQACEWEDAPAKAPPRERLHALLDDAPPPRPRPAAAEASAPAPASSHAAPQAVRALLGGQPVETPAPQASDDAVSETPKAVAKPLEFSLSCVCLGGRWLSLCEGDMSPSEQQLLANMLRAAGLLKGELPTLVTFKWPPMATAFTPEDPLEEAQEGLAAFVSGAASRQGWALENVLWWGASDAVEASAMAQVMALTDGRSRSLSLPVWEAPGLSTLMQQAGTKRALWPRLVALGQQWSRHDHSA</sequence>